<evidence type="ECO:0000259" key="7">
    <source>
        <dbReference type="Pfam" id="PF02668"/>
    </source>
</evidence>
<dbReference type="GO" id="GO:0008336">
    <property type="term" value="F:gamma-butyrobetaine dioxygenase activity"/>
    <property type="evidence" value="ECO:0007669"/>
    <property type="project" value="UniProtKB-EC"/>
</dbReference>
<dbReference type="EC" id="1.14.11.1" evidence="8"/>
<dbReference type="InterPro" id="IPR003819">
    <property type="entry name" value="TauD/TfdA-like"/>
</dbReference>
<dbReference type="AlphaFoldDB" id="A0A2Z2NTC7"/>
<protein>
    <submittedName>
        <fullName evidence="8">Gamma-butyrobetaine dioxygenase</fullName>
        <ecNumber evidence="8">1.14.11.1</ecNumber>
    </submittedName>
</protein>
<dbReference type="Pfam" id="PF02668">
    <property type="entry name" value="TauD"/>
    <property type="match status" value="1"/>
</dbReference>
<dbReference type="Gene3D" id="3.60.130.10">
    <property type="entry name" value="Clavaminate synthase-like"/>
    <property type="match status" value="1"/>
</dbReference>
<evidence type="ECO:0000313" key="9">
    <source>
        <dbReference type="Proteomes" id="UP000250079"/>
    </source>
</evidence>
<evidence type="ECO:0000313" key="8">
    <source>
        <dbReference type="EMBL" id="ASJ73775.1"/>
    </source>
</evidence>
<sequence>MLDDNLAPSEIPTVTLAEKGLHIPLSSGSCYFNYYWLRDADPTNIDPATRERIFDITEIEGGPVASSAFLEEQTLLINWVGESHVSRIPLTMLDQFMVSGRNPDPAMIPRRLWKAGAYDTFARFEQSDIEASDSVRQSFARALIEDGVALVTKMEDSNEALTRLANQLGQVTPTADGHYFDVRLEIAPTNLAYTARALEFHTDLPSEDAAPGVQFLHCRSNTVSGGYSLFLDGAAAAEAFRESDPAGFELLASHDIPFFRRNVDWDYRAHQRVIELDRDDQVSGLTISQHLQDTMDLTQDVLDDYYPAFCRFLSLLKEDRFVNRFRLEGGSCIVFDNHRVVHGREAFEANSGSRHLRGCYVDRGALRSTYRTLVKRSV</sequence>
<evidence type="ECO:0000256" key="6">
    <source>
        <dbReference type="ARBA" id="ARBA00023004"/>
    </source>
</evidence>
<comment type="cofactor">
    <cofactor evidence="1">
        <name>Fe(2+)</name>
        <dbReference type="ChEBI" id="CHEBI:29033"/>
    </cofactor>
</comment>
<gene>
    <name evidence="8" type="ORF">IMCC3135_18480</name>
</gene>
<dbReference type="PANTHER" id="PTHR10696">
    <property type="entry name" value="GAMMA-BUTYROBETAINE HYDROXYLASE-RELATED"/>
    <property type="match status" value="1"/>
</dbReference>
<evidence type="ECO:0000256" key="2">
    <source>
        <dbReference type="ARBA" id="ARBA00008654"/>
    </source>
</evidence>
<keyword evidence="9" id="KW-1185">Reference proteome</keyword>
<dbReference type="OrthoDB" id="979809at2"/>
<dbReference type="EMBL" id="CP018632">
    <property type="protein sequence ID" value="ASJ73775.1"/>
    <property type="molecule type" value="Genomic_DNA"/>
</dbReference>
<dbReference type="GO" id="GO:0045329">
    <property type="term" value="P:carnitine biosynthetic process"/>
    <property type="evidence" value="ECO:0007669"/>
    <property type="project" value="TreeGrafter"/>
</dbReference>
<keyword evidence="3" id="KW-0479">Metal-binding</keyword>
<dbReference type="SUPFAM" id="SSF51197">
    <property type="entry name" value="Clavaminate synthase-like"/>
    <property type="match status" value="1"/>
</dbReference>
<dbReference type="PANTHER" id="PTHR10696:SF25">
    <property type="entry name" value="OXIDOREDUCTASE AIM17-RELATED"/>
    <property type="match status" value="1"/>
</dbReference>
<dbReference type="Proteomes" id="UP000250079">
    <property type="component" value="Chromosome"/>
</dbReference>
<accession>A0A2Z2NTC7</accession>
<dbReference type="GO" id="GO:0046872">
    <property type="term" value="F:metal ion binding"/>
    <property type="evidence" value="ECO:0007669"/>
    <property type="project" value="UniProtKB-KW"/>
</dbReference>
<dbReference type="InterPro" id="IPR050411">
    <property type="entry name" value="AlphaKG_dependent_hydroxylases"/>
</dbReference>
<evidence type="ECO:0000256" key="5">
    <source>
        <dbReference type="ARBA" id="ARBA00023002"/>
    </source>
</evidence>
<dbReference type="InterPro" id="IPR042098">
    <property type="entry name" value="TauD-like_sf"/>
</dbReference>
<organism evidence="8 9">
    <name type="scientific">Granulosicoccus antarcticus IMCC3135</name>
    <dbReference type="NCBI Taxonomy" id="1192854"/>
    <lineage>
        <taxon>Bacteria</taxon>
        <taxon>Pseudomonadati</taxon>
        <taxon>Pseudomonadota</taxon>
        <taxon>Gammaproteobacteria</taxon>
        <taxon>Chromatiales</taxon>
        <taxon>Granulosicoccaceae</taxon>
        <taxon>Granulosicoccus</taxon>
    </lineage>
</organism>
<dbReference type="KEGG" id="gai:IMCC3135_18480"/>
<evidence type="ECO:0000256" key="4">
    <source>
        <dbReference type="ARBA" id="ARBA00022964"/>
    </source>
</evidence>
<keyword evidence="4 8" id="KW-0223">Dioxygenase</keyword>
<evidence type="ECO:0000256" key="3">
    <source>
        <dbReference type="ARBA" id="ARBA00022723"/>
    </source>
</evidence>
<keyword evidence="6" id="KW-0408">Iron</keyword>
<reference evidence="8 9" key="1">
    <citation type="submission" date="2016-12" db="EMBL/GenBank/DDBJ databases">
        <authorList>
            <person name="Song W.-J."/>
            <person name="Kurnit D.M."/>
        </authorList>
    </citation>
    <scope>NUCLEOTIDE SEQUENCE [LARGE SCALE GENOMIC DNA]</scope>
    <source>
        <strain evidence="8 9">IMCC3135</strain>
    </source>
</reference>
<keyword evidence="5 8" id="KW-0560">Oxidoreductase</keyword>
<evidence type="ECO:0000256" key="1">
    <source>
        <dbReference type="ARBA" id="ARBA00001954"/>
    </source>
</evidence>
<feature type="domain" description="TauD/TfdA-like" evidence="7">
    <location>
        <begin position="131"/>
        <end position="360"/>
    </location>
</feature>
<name>A0A2Z2NTC7_9GAMM</name>
<dbReference type="RefSeq" id="WP_088918910.1">
    <property type="nucleotide sequence ID" value="NZ_CP018632.1"/>
</dbReference>
<proteinExistence type="inferred from homology"/>
<comment type="similarity">
    <text evidence="2">Belongs to the gamma-BBH/TMLD family.</text>
</comment>